<dbReference type="OrthoDB" id="4641411at2"/>
<dbReference type="STRING" id="228230.RMCC_5862"/>
<keyword evidence="2" id="KW-1185">Reference proteome</keyword>
<evidence type="ECO:0000313" key="2">
    <source>
        <dbReference type="Proteomes" id="UP000069443"/>
    </source>
</evidence>
<name>A0A117IC28_MYCCR</name>
<dbReference type="Proteomes" id="UP000069443">
    <property type="component" value="Unassembled WGS sequence"/>
</dbReference>
<accession>A0A117IC28</accession>
<evidence type="ECO:0008006" key="3">
    <source>
        <dbReference type="Google" id="ProtNLM"/>
    </source>
</evidence>
<evidence type="ECO:0000313" key="1">
    <source>
        <dbReference type="EMBL" id="GAS98897.1"/>
    </source>
</evidence>
<protein>
    <recommendedName>
        <fullName evidence="3">Minor tail protein</fullName>
    </recommendedName>
</protein>
<organism evidence="1 2">
    <name type="scientific">Mycolicibacterium canariasense</name>
    <name type="common">Mycobacterium canariasense</name>
    <dbReference type="NCBI Taxonomy" id="228230"/>
    <lineage>
        <taxon>Bacteria</taxon>
        <taxon>Bacillati</taxon>
        <taxon>Actinomycetota</taxon>
        <taxon>Actinomycetes</taxon>
        <taxon>Mycobacteriales</taxon>
        <taxon>Mycobacteriaceae</taxon>
        <taxon>Mycolicibacterium</taxon>
    </lineage>
</organism>
<reference evidence="2" key="2">
    <citation type="submission" date="2016-02" db="EMBL/GenBank/DDBJ databases">
        <title>Draft genome sequence of five rapidly growing Mycobacterium species.</title>
        <authorList>
            <person name="Katahira K."/>
            <person name="Gotou Y."/>
            <person name="Iida K."/>
            <person name="Ogura Y."/>
            <person name="Hayashi T."/>
        </authorList>
    </citation>
    <scope>NUCLEOTIDE SEQUENCE [LARGE SCALE GENOMIC DNA]</scope>
    <source>
        <strain evidence="2">JCM15298</strain>
    </source>
</reference>
<dbReference type="EMBL" id="BCSY01000111">
    <property type="protein sequence ID" value="GAS98897.1"/>
    <property type="molecule type" value="Genomic_DNA"/>
</dbReference>
<sequence>MSVVDPWQSIVVHTMVGGKSVQLYQFLPEHQTSLKWTRTLRETSRCDLTAPVAPELNPRELITPWLHWLSVYDSSGEDLYWTGPIVYAEGDYDTVTLTAMDVSVFAKATNVPISKRYETTDVADIAADLYGHIARQHNLPLRPIVRRDPEGDPIDFQLKQDEQDVASVIEQLAGLGLYWSVVSGVPVLGPASSRAITALGEQDFLEGGLKWVRDGQGSFNEVLVRGAEDLARANLPMGGLHLQKIVNIEDMFAVGNVQRAADQYVRQTGFIRDAITIPGGAKLHPDAPVDISHLIPSTRFEVETFGIQTRVELEGIEVNTASGDESVGVNLESVLPKTDLGKAAKSSTGGTDS</sequence>
<comment type="caution">
    <text evidence="1">The sequence shown here is derived from an EMBL/GenBank/DDBJ whole genome shotgun (WGS) entry which is preliminary data.</text>
</comment>
<dbReference type="AlphaFoldDB" id="A0A117IC28"/>
<dbReference type="RefSeq" id="WP_062659651.1">
    <property type="nucleotide sequence ID" value="NZ_BCSY01000111.1"/>
</dbReference>
<proteinExistence type="predicted"/>
<reference evidence="2" key="1">
    <citation type="journal article" date="2016" name="Genome Announc.">
        <title>Draft Genome Sequences of Five Rapidly Growing Mycobacterium Species, M. thermoresistibile, M. fortuitum subsp. acetamidolyticum, M. canariasense, M. brisbanense, and M. novocastrense.</title>
        <authorList>
            <person name="Katahira K."/>
            <person name="Ogura Y."/>
            <person name="Gotoh Y."/>
            <person name="Hayashi T."/>
        </authorList>
    </citation>
    <scope>NUCLEOTIDE SEQUENCE [LARGE SCALE GENOMIC DNA]</scope>
    <source>
        <strain evidence="2">JCM15298</strain>
    </source>
</reference>
<gene>
    <name evidence="1" type="ORF">RMCC_5862</name>
</gene>